<protein>
    <submittedName>
        <fullName evidence="1">Uncharacterized protein</fullName>
    </submittedName>
</protein>
<keyword evidence="2" id="KW-1185">Reference proteome</keyword>
<dbReference type="InParanoid" id="A0A2H3DAB0"/>
<evidence type="ECO:0000313" key="1">
    <source>
        <dbReference type="EMBL" id="PBK88362.1"/>
    </source>
</evidence>
<dbReference type="Proteomes" id="UP000217790">
    <property type="component" value="Unassembled WGS sequence"/>
</dbReference>
<name>A0A2H3DAB0_ARMGA</name>
<dbReference type="EMBL" id="KZ293673">
    <property type="protein sequence ID" value="PBK88362.1"/>
    <property type="molecule type" value="Genomic_DNA"/>
</dbReference>
<dbReference type="AlphaFoldDB" id="A0A2H3DAB0"/>
<organism evidence="1 2">
    <name type="scientific">Armillaria gallica</name>
    <name type="common">Bulbous honey fungus</name>
    <name type="synonym">Armillaria bulbosa</name>
    <dbReference type="NCBI Taxonomy" id="47427"/>
    <lineage>
        <taxon>Eukaryota</taxon>
        <taxon>Fungi</taxon>
        <taxon>Dikarya</taxon>
        <taxon>Basidiomycota</taxon>
        <taxon>Agaricomycotina</taxon>
        <taxon>Agaricomycetes</taxon>
        <taxon>Agaricomycetidae</taxon>
        <taxon>Agaricales</taxon>
        <taxon>Marasmiineae</taxon>
        <taxon>Physalacriaceae</taxon>
        <taxon>Armillaria</taxon>
    </lineage>
</organism>
<dbReference type="STRING" id="47427.A0A2H3DAB0"/>
<accession>A0A2H3DAB0</accession>
<reference evidence="2" key="1">
    <citation type="journal article" date="2017" name="Nat. Ecol. Evol.">
        <title>Genome expansion and lineage-specific genetic innovations in the forest pathogenic fungi Armillaria.</title>
        <authorList>
            <person name="Sipos G."/>
            <person name="Prasanna A.N."/>
            <person name="Walter M.C."/>
            <person name="O'Connor E."/>
            <person name="Balint B."/>
            <person name="Krizsan K."/>
            <person name="Kiss B."/>
            <person name="Hess J."/>
            <person name="Varga T."/>
            <person name="Slot J."/>
            <person name="Riley R."/>
            <person name="Boka B."/>
            <person name="Rigling D."/>
            <person name="Barry K."/>
            <person name="Lee J."/>
            <person name="Mihaltcheva S."/>
            <person name="LaButti K."/>
            <person name="Lipzen A."/>
            <person name="Waldron R."/>
            <person name="Moloney N.M."/>
            <person name="Sperisen C."/>
            <person name="Kredics L."/>
            <person name="Vagvoelgyi C."/>
            <person name="Patrignani A."/>
            <person name="Fitzpatrick D."/>
            <person name="Nagy I."/>
            <person name="Doyle S."/>
            <person name="Anderson J.B."/>
            <person name="Grigoriev I.V."/>
            <person name="Gueldener U."/>
            <person name="Muensterkoetter M."/>
            <person name="Nagy L.G."/>
        </authorList>
    </citation>
    <scope>NUCLEOTIDE SEQUENCE [LARGE SCALE GENOMIC DNA]</scope>
    <source>
        <strain evidence="2">Ar21-2</strain>
    </source>
</reference>
<sequence>MSPLRSFIDLSTTSHSFQHVAQSQKCHSTSRVHDHVLPSSLVTDLRDGIQIRADAHAESIRRTLDGLQPKLCEYDPGIEMLEENLRLQILHYSNSHASS</sequence>
<proteinExistence type="predicted"/>
<evidence type="ECO:0000313" key="2">
    <source>
        <dbReference type="Proteomes" id="UP000217790"/>
    </source>
</evidence>
<gene>
    <name evidence="1" type="ORF">ARMGADRAFT_1084694</name>
</gene>